<dbReference type="Proteomes" id="UP000076927">
    <property type="component" value="Chromosome"/>
</dbReference>
<dbReference type="KEGG" id="pswu:SY83_21875"/>
<reference evidence="4 5" key="1">
    <citation type="submission" date="2015-01" db="EMBL/GenBank/DDBJ databases">
        <title>Paenibacillus swuensis/DY6/whole genome sequencing.</title>
        <authorList>
            <person name="Kim M.K."/>
            <person name="Srinivasan S."/>
            <person name="Lee J.-J."/>
        </authorList>
    </citation>
    <scope>NUCLEOTIDE SEQUENCE [LARGE SCALE GENOMIC DNA]</scope>
    <source>
        <strain evidence="4 5">DY6</strain>
    </source>
</reference>
<dbReference type="AlphaFoldDB" id="A0A172TN62"/>
<evidence type="ECO:0000256" key="2">
    <source>
        <dbReference type="SAM" id="SignalP"/>
    </source>
</evidence>
<protein>
    <recommendedName>
        <fullName evidence="3">DUF3502 domain-containing protein</fullName>
    </recommendedName>
</protein>
<dbReference type="Pfam" id="PF13416">
    <property type="entry name" value="SBP_bac_8"/>
    <property type="match status" value="1"/>
</dbReference>
<dbReference type="PROSITE" id="PS51257">
    <property type="entry name" value="PROKAR_LIPOPROTEIN"/>
    <property type="match status" value="1"/>
</dbReference>
<keyword evidence="2" id="KW-0732">Signal</keyword>
<dbReference type="SUPFAM" id="SSF53850">
    <property type="entry name" value="Periplasmic binding protein-like II"/>
    <property type="match status" value="1"/>
</dbReference>
<evidence type="ECO:0000313" key="4">
    <source>
        <dbReference type="EMBL" id="ANE48491.1"/>
    </source>
</evidence>
<gene>
    <name evidence="4" type="ORF">SY83_21875</name>
</gene>
<feature type="region of interest" description="Disordered" evidence="1">
    <location>
        <begin position="30"/>
        <end position="50"/>
    </location>
</feature>
<dbReference type="PANTHER" id="PTHR43649">
    <property type="entry name" value="ARABINOSE-BINDING PROTEIN-RELATED"/>
    <property type="match status" value="1"/>
</dbReference>
<accession>A0A172TN62</accession>
<feature type="domain" description="DUF3502" evidence="3">
    <location>
        <begin position="425"/>
        <end position="490"/>
    </location>
</feature>
<evidence type="ECO:0000256" key="1">
    <source>
        <dbReference type="SAM" id="MobiDB-lite"/>
    </source>
</evidence>
<organism evidence="4 5">
    <name type="scientific">Paenibacillus swuensis</name>
    <dbReference type="NCBI Taxonomy" id="1178515"/>
    <lineage>
        <taxon>Bacteria</taxon>
        <taxon>Bacillati</taxon>
        <taxon>Bacillota</taxon>
        <taxon>Bacilli</taxon>
        <taxon>Bacillales</taxon>
        <taxon>Paenibacillaceae</taxon>
        <taxon>Paenibacillus</taxon>
    </lineage>
</organism>
<dbReference type="Gene3D" id="3.40.190.10">
    <property type="entry name" value="Periplasmic binding protein-like II"/>
    <property type="match status" value="2"/>
</dbReference>
<dbReference type="InterPro" id="IPR050490">
    <property type="entry name" value="Bact_solute-bd_prot1"/>
</dbReference>
<feature type="compositionally biased region" description="Basic and acidic residues" evidence="1">
    <location>
        <begin position="36"/>
        <end position="50"/>
    </location>
</feature>
<dbReference type="InterPro" id="IPR006059">
    <property type="entry name" value="SBP"/>
</dbReference>
<dbReference type="STRING" id="1178515.SY83_21875"/>
<dbReference type="Pfam" id="PF12010">
    <property type="entry name" value="DUF3502"/>
    <property type="match status" value="1"/>
</dbReference>
<feature type="chain" id="PRO_5039427531" description="DUF3502 domain-containing protein" evidence="2">
    <location>
        <begin position="24"/>
        <end position="492"/>
    </location>
</feature>
<keyword evidence="5" id="KW-1185">Reference proteome</keyword>
<dbReference type="PATRIC" id="fig|1178515.4.peg.4434"/>
<evidence type="ECO:0000313" key="5">
    <source>
        <dbReference type="Proteomes" id="UP000076927"/>
    </source>
</evidence>
<sequence>MKSKKKLFSVLLGVLLLISSLLAGCANNSASNEAETNSKTEGKETEQSDSKLKPYQLVMYYPGTPTKDEQLISDEMSKYLKEKINATIEIKAIDWNNYGQRLNLMASSNQQFDILMTAGWMGYSSSVAKKQILALDELLANQGKDISANITPTLLQGAKVDGQLYAIPTNKETASHLGFVLNKKYVDKYKFDITTIKRPEDLEPMLKVIKDKEPDAIPFFSAEGHGLASFASKLYEGFGDPYITEEAMPYLKLQHKWWNAGYINKDAATNKDANATLKTGKVFARVEGLKPGKDAELTASTGVEYVQVDITQPITRTDDTTGAMLAISRTSGDPERAMMFLNLLHSDPYVVNLLDYGIEGKHYVKVSENVIDFPEGVTAQTSTYNHGASWMFGNQFLSYLFPNEDPKKWDKFKEYNDAALVSENLGFTPNDEPVKAEKAAWDNAKAEFETAIFTGIIDPEKTIVKYREKLHATGYLKVIEEREKQLKAFQSN</sequence>
<dbReference type="InterPro" id="IPR022627">
    <property type="entry name" value="DUF3502"/>
</dbReference>
<proteinExistence type="predicted"/>
<dbReference type="PANTHER" id="PTHR43649:SF17">
    <property type="entry name" value="ABC TRANSPORTER SOLUTE BINDING PROTEIN-SUGAR TRANSPORT"/>
    <property type="match status" value="1"/>
</dbReference>
<feature type="signal peptide" evidence="2">
    <location>
        <begin position="1"/>
        <end position="23"/>
    </location>
</feature>
<name>A0A172TN62_9BACL</name>
<evidence type="ECO:0000259" key="3">
    <source>
        <dbReference type="Pfam" id="PF12010"/>
    </source>
</evidence>
<dbReference type="RefSeq" id="WP_068610409.1">
    <property type="nucleotide sequence ID" value="NZ_CP011388.1"/>
</dbReference>
<dbReference type="EMBL" id="CP011388">
    <property type="protein sequence ID" value="ANE48491.1"/>
    <property type="molecule type" value="Genomic_DNA"/>
</dbReference>